<gene>
    <name evidence="1" type="ORF">G2W53_007999</name>
</gene>
<dbReference type="EMBL" id="JAAIUW010000003">
    <property type="protein sequence ID" value="KAF7839517.1"/>
    <property type="molecule type" value="Genomic_DNA"/>
</dbReference>
<proteinExistence type="predicted"/>
<accession>A0A834X7Y6</accession>
<keyword evidence="2" id="KW-1185">Reference proteome</keyword>
<comment type="caution">
    <text evidence="1">The sequence shown here is derived from an EMBL/GenBank/DDBJ whole genome shotgun (WGS) entry which is preliminary data.</text>
</comment>
<organism evidence="1 2">
    <name type="scientific">Senna tora</name>
    <dbReference type="NCBI Taxonomy" id="362788"/>
    <lineage>
        <taxon>Eukaryota</taxon>
        <taxon>Viridiplantae</taxon>
        <taxon>Streptophyta</taxon>
        <taxon>Embryophyta</taxon>
        <taxon>Tracheophyta</taxon>
        <taxon>Spermatophyta</taxon>
        <taxon>Magnoliopsida</taxon>
        <taxon>eudicotyledons</taxon>
        <taxon>Gunneridae</taxon>
        <taxon>Pentapetalae</taxon>
        <taxon>rosids</taxon>
        <taxon>fabids</taxon>
        <taxon>Fabales</taxon>
        <taxon>Fabaceae</taxon>
        <taxon>Caesalpinioideae</taxon>
        <taxon>Cassia clade</taxon>
        <taxon>Senna</taxon>
    </lineage>
</organism>
<protein>
    <submittedName>
        <fullName evidence="1">Uncharacterized protein</fullName>
    </submittedName>
</protein>
<evidence type="ECO:0000313" key="2">
    <source>
        <dbReference type="Proteomes" id="UP000634136"/>
    </source>
</evidence>
<evidence type="ECO:0000313" key="1">
    <source>
        <dbReference type="EMBL" id="KAF7839517.1"/>
    </source>
</evidence>
<dbReference type="Proteomes" id="UP000634136">
    <property type="component" value="Unassembled WGS sequence"/>
</dbReference>
<sequence>MLMWVWVWENGFGLGFGGGFGWNPAKWWPDLVCRGETYLVRHGRLIYLCCSESYIVRLGDHFGQTQVPPFNMLPFRVPCKIRHAFLGSREDSGSWFGGASQTIVLSTSPSPSSSLVPPTFFPLLRAIEFTSEHGVSSIFCSRSTVALSFRSVVLAGLLCNLHLISLRYPTLGFLLSLLATTIAKDSSLQGEDVLWDSGRTSTSLASTTYQEPLTEEDNNELIRQSVVGAIFQQDLQKILVLIKGLMVKLRDACYFPSGDYGPTRWKILIEEGSS</sequence>
<dbReference type="AlphaFoldDB" id="A0A834X7Y6"/>
<name>A0A834X7Y6_9FABA</name>
<reference evidence="1" key="1">
    <citation type="submission" date="2020-09" db="EMBL/GenBank/DDBJ databases">
        <title>Genome-Enabled Discovery of Anthraquinone Biosynthesis in Senna tora.</title>
        <authorList>
            <person name="Kang S.-H."/>
            <person name="Pandey R.P."/>
            <person name="Lee C.-M."/>
            <person name="Sim J.-S."/>
            <person name="Jeong J.-T."/>
            <person name="Choi B.-S."/>
            <person name="Jung M."/>
            <person name="Ginzburg D."/>
            <person name="Zhao K."/>
            <person name="Won S.Y."/>
            <person name="Oh T.-J."/>
            <person name="Yu Y."/>
            <person name="Kim N.-H."/>
            <person name="Lee O.R."/>
            <person name="Lee T.-H."/>
            <person name="Bashyal P."/>
            <person name="Kim T.-S."/>
            <person name="Lee W.-H."/>
            <person name="Kawkins C."/>
            <person name="Kim C.-K."/>
            <person name="Kim J.S."/>
            <person name="Ahn B.O."/>
            <person name="Rhee S.Y."/>
            <person name="Sohng J.K."/>
        </authorList>
    </citation>
    <scope>NUCLEOTIDE SEQUENCE</scope>
    <source>
        <tissue evidence="1">Leaf</tissue>
    </source>
</reference>